<organism evidence="1 2">
    <name type="scientific">Amycolatopsis cihanbeyliensis</name>
    <dbReference type="NCBI Taxonomy" id="1128664"/>
    <lineage>
        <taxon>Bacteria</taxon>
        <taxon>Bacillati</taxon>
        <taxon>Actinomycetota</taxon>
        <taxon>Actinomycetes</taxon>
        <taxon>Pseudonocardiales</taxon>
        <taxon>Pseudonocardiaceae</taxon>
        <taxon>Amycolatopsis</taxon>
    </lineage>
</organism>
<evidence type="ECO:0000313" key="2">
    <source>
        <dbReference type="Proteomes" id="UP000320876"/>
    </source>
</evidence>
<comment type="caution">
    <text evidence="1">The sequence shown here is derived from an EMBL/GenBank/DDBJ whole genome shotgun (WGS) entry which is preliminary data.</text>
</comment>
<accession>A0A542DNY1</accession>
<gene>
    <name evidence="1" type="ORF">FB471_4490</name>
</gene>
<keyword evidence="2" id="KW-1185">Reference proteome</keyword>
<sequence>MSQTPDDEWPLKPGDEASELDRHVMKIALDPHQAGWSDDAERVSSAAAYLRRTWRQPVGDQLHDAYDALETIRDNAQAVLDAIERAYPNELALRRRDG</sequence>
<proteinExistence type="predicted"/>
<reference evidence="1 2" key="1">
    <citation type="submission" date="2019-06" db="EMBL/GenBank/DDBJ databases">
        <title>Sequencing the genomes of 1000 actinobacteria strains.</title>
        <authorList>
            <person name="Klenk H.-P."/>
        </authorList>
    </citation>
    <scope>NUCLEOTIDE SEQUENCE [LARGE SCALE GENOMIC DNA]</scope>
    <source>
        <strain evidence="1 2">DSM 45679</strain>
    </source>
</reference>
<dbReference type="Proteomes" id="UP000320876">
    <property type="component" value="Unassembled WGS sequence"/>
</dbReference>
<dbReference type="OrthoDB" id="4337860at2"/>
<evidence type="ECO:0000313" key="1">
    <source>
        <dbReference type="EMBL" id="TQJ04684.1"/>
    </source>
</evidence>
<dbReference type="EMBL" id="VFML01000001">
    <property type="protein sequence ID" value="TQJ04684.1"/>
    <property type="molecule type" value="Genomic_DNA"/>
</dbReference>
<dbReference type="RefSeq" id="WP_142000332.1">
    <property type="nucleotide sequence ID" value="NZ_VFML01000001.1"/>
</dbReference>
<protein>
    <submittedName>
        <fullName evidence="1">Uncharacterized protein</fullName>
    </submittedName>
</protein>
<name>A0A542DNY1_AMYCI</name>
<dbReference type="AlphaFoldDB" id="A0A542DNY1"/>